<evidence type="ECO:0000256" key="1">
    <source>
        <dbReference type="SAM" id="MobiDB-lite"/>
    </source>
</evidence>
<protein>
    <submittedName>
        <fullName evidence="2">Uncharacterized protein</fullName>
    </submittedName>
</protein>
<name>A0A1G6H363_9ACTN</name>
<accession>A0A1G6H363</accession>
<dbReference type="Proteomes" id="UP000199086">
    <property type="component" value="Unassembled WGS sequence"/>
</dbReference>
<feature type="region of interest" description="Disordered" evidence="1">
    <location>
        <begin position="1"/>
        <end position="92"/>
    </location>
</feature>
<dbReference type="RefSeq" id="WP_092610429.1">
    <property type="nucleotide sequence ID" value="NZ_FMYF01000006.1"/>
</dbReference>
<feature type="compositionally biased region" description="Basic and acidic residues" evidence="1">
    <location>
        <begin position="33"/>
        <end position="47"/>
    </location>
</feature>
<dbReference type="EMBL" id="FMYF01000006">
    <property type="protein sequence ID" value="SDB88335.1"/>
    <property type="molecule type" value="Genomic_DNA"/>
</dbReference>
<dbReference type="STRING" id="1577474.GA0111570_10667"/>
<sequence length="92" mass="10077">MPSRSGRREKRDDQQPASGSRSPAPDPSSPAGDHVEHDVPVPRDFGRDGISGLLTPNRALRAREVSRPRPEDEAEAQAGADAMLRRLGRRSR</sequence>
<feature type="compositionally biased region" description="Basic and acidic residues" evidence="1">
    <location>
        <begin position="61"/>
        <end position="71"/>
    </location>
</feature>
<proteinExistence type="predicted"/>
<keyword evidence="3" id="KW-1185">Reference proteome</keyword>
<evidence type="ECO:0000313" key="2">
    <source>
        <dbReference type="EMBL" id="SDB88335.1"/>
    </source>
</evidence>
<organism evidence="2 3">
    <name type="scientific">Raineyella antarctica</name>
    <dbReference type="NCBI Taxonomy" id="1577474"/>
    <lineage>
        <taxon>Bacteria</taxon>
        <taxon>Bacillati</taxon>
        <taxon>Actinomycetota</taxon>
        <taxon>Actinomycetes</taxon>
        <taxon>Propionibacteriales</taxon>
        <taxon>Propionibacteriaceae</taxon>
        <taxon>Raineyella</taxon>
    </lineage>
</organism>
<gene>
    <name evidence="2" type="ORF">GA0111570_10667</name>
</gene>
<reference evidence="2 3" key="1">
    <citation type="submission" date="2016-06" db="EMBL/GenBank/DDBJ databases">
        <authorList>
            <person name="Olsen C.W."/>
            <person name="Carey S."/>
            <person name="Hinshaw L."/>
            <person name="Karasin A.I."/>
        </authorList>
    </citation>
    <scope>NUCLEOTIDE SEQUENCE [LARGE SCALE GENOMIC DNA]</scope>
    <source>
        <strain evidence="2 3">LZ-22</strain>
    </source>
</reference>
<evidence type="ECO:0000313" key="3">
    <source>
        <dbReference type="Proteomes" id="UP000199086"/>
    </source>
</evidence>
<dbReference type="AlphaFoldDB" id="A0A1G6H363"/>